<feature type="domain" description="CBS" evidence="5">
    <location>
        <begin position="7"/>
        <end position="64"/>
    </location>
</feature>
<dbReference type="EMBL" id="LYOS01000004">
    <property type="protein sequence ID" value="OFV67542.1"/>
    <property type="molecule type" value="Genomic_DNA"/>
</dbReference>
<feature type="domain" description="CBS" evidence="5">
    <location>
        <begin position="72"/>
        <end position="127"/>
    </location>
</feature>
<dbReference type="PROSITE" id="PS51371">
    <property type="entry name" value="CBS"/>
    <property type="match status" value="2"/>
</dbReference>
<dbReference type="STRING" id="1838285.SCAL_001460"/>
<name>A0A1F2P976_9EURY</name>
<comment type="caution">
    <text evidence="6">The sequence shown here is derived from an EMBL/GenBank/DDBJ whole genome shotgun (WGS) entry which is preliminary data.</text>
</comment>
<dbReference type="Proteomes" id="UP000186940">
    <property type="component" value="Unassembled WGS sequence"/>
</dbReference>
<evidence type="ECO:0000259" key="5">
    <source>
        <dbReference type="PROSITE" id="PS51371"/>
    </source>
</evidence>
<dbReference type="PANTHER" id="PTHR43080">
    <property type="entry name" value="CBS DOMAIN-CONTAINING PROTEIN CBSX3, MITOCHONDRIAL"/>
    <property type="match status" value="1"/>
</dbReference>
<evidence type="ECO:0000256" key="1">
    <source>
        <dbReference type="ARBA" id="ARBA00022605"/>
    </source>
</evidence>
<dbReference type="InterPro" id="IPR051257">
    <property type="entry name" value="Diverse_CBS-Domain"/>
</dbReference>
<dbReference type="PANTHER" id="PTHR43080:SF2">
    <property type="entry name" value="CBS DOMAIN-CONTAINING PROTEIN"/>
    <property type="match status" value="1"/>
</dbReference>
<organism evidence="6 7">
    <name type="scientific">Candidatus Syntropharchaeum caldarium</name>
    <dbReference type="NCBI Taxonomy" id="1838285"/>
    <lineage>
        <taxon>Archaea</taxon>
        <taxon>Methanobacteriati</taxon>
        <taxon>Methanobacteriota</taxon>
        <taxon>Stenosarchaea group</taxon>
        <taxon>Methanomicrobia</taxon>
        <taxon>Methanosarcinales</taxon>
        <taxon>ANME-2 cluster</taxon>
        <taxon>Candidatus Syntropharchaeum</taxon>
    </lineage>
</organism>
<dbReference type="InterPro" id="IPR046342">
    <property type="entry name" value="CBS_dom_sf"/>
</dbReference>
<dbReference type="SUPFAM" id="SSF54631">
    <property type="entry name" value="CBS-domain pair"/>
    <property type="match status" value="1"/>
</dbReference>
<proteinExistence type="predicted"/>
<evidence type="ECO:0000256" key="3">
    <source>
        <dbReference type="ARBA" id="ARBA00023167"/>
    </source>
</evidence>
<dbReference type="Pfam" id="PF00571">
    <property type="entry name" value="CBS"/>
    <property type="match status" value="2"/>
</dbReference>
<evidence type="ECO:0000256" key="2">
    <source>
        <dbReference type="ARBA" id="ARBA00023122"/>
    </source>
</evidence>
<accession>A0A1F2P976</accession>
<gene>
    <name evidence="6" type="ORF">SCAL_001460</name>
</gene>
<dbReference type="GO" id="GO:0009086">
    <property type="term" value="P:methionine biosynthetic process"/>
    <property type="evidence" value="ECO:0007669"/>
    <property type="project" value="UniProtKB-KW"/>
</dbReference>
<keyword evidence="1" id="KW-0028">Amino-acid biosynthesis</keyword>
<evidence type="ECO:0000256" key="4">
    <source>
        <dbReference type="PROSITE-ProRule" id="PRU00703"/>
    </source>
</evidence>
<sequence>MKVREIMSSPIISCDVETTADRAAAIMKEKKIGAIVVTKSGEPVGIATGRDIAINVVAADKKASEVPMSEVMSRYLVTIEADAPVEEAARVLGGKNLRRILVTEKGKIIGIITARSLLTSEDKAAEAAVQKFAEAAIYARDWRGVTTDFGGM</sequence>
<dbReference type="Gene3D" id="3.10.580.10">
    <property type="entry name" value="CBS-domain"/>
    <property type="match status" value="1"/>
</dbReference>
<keyword evidence="2 4" id="KW-0129">CBS domain</keyword>
<dbReference type="SMART" id="SM00116">
    <property type="entry name" value="CBS"/>
    <property type="match status" value="2"/>
</dbReference>
<evidence type="ECO:0000313" key="7">
    <source>
        <dbReference type="Proteomes" id="UP000186940"/>
    </source>
</evidence>
<dbReference type="InterPro" id="IPR000644">
    <property type="entry name" value="CBS_dom"/>
</dbReference>
<reference evidence="6" key="1">
    <citation type="submission" date="2016-05" db="EMBL/GenBank/DDBJ databases">
        <title>Microbial consortia oxidize butane by reversing methanogenesis.</title>
        <authorList>
            <person name="Laso-Perez R."/>
            <person name="Richter M."/>
            <person name="Wegener G."/>
            <person name="Musat F."/>
        </authorList>
    </citation>
    <scope>NUCLEOTIDE SEQUENCE [LARGE SCALE GENOMIC DNA]</scope>
    <source>
        <strain evidence="6">BOX2</strain>
    </source>
</reference>
<evidence type="ECO:0000313" key="6">
    <source>
        <dbReference type="EMBL" id="OFV67542.1"/>
    </source>
</evidence>
<keyword evidence="7" id="KW-1185">Reference proteome</keyword>
<keyword evidence="3" id="KW-0486">Methionine biosynthesis</keyword>
<dbReference type="AlphaFoldDB" id="A0A1F2P976"/>
<protein>
    <submittedName>
        <fullName evidence="6">Cystathionine beta-synthase, core domain protein</fullName>
    </submittedName>
</protein>